<evidence type="ECO:0000256" key="1">
    <source>
        <dbReference type="SAM" id="Coils"/>
    </source>
</evidence>
<reference evidence="2 3" key="1">
    <citation type="journal article" date="2004" name="Nature">
        <title>Genome evolution in yeasts.</title>
        <authorList>
            <consortium name="Genolevures"/>
            <person name="Dujon B."/>
            <person name="Sherman D."/>
            <person name="Fischer G."/>
            <person name="Durrens P."/>
            <person name="Casaregola S."/>
            <person name="Lafontaine I."/>
            <person name="de Montigny J."/>
            <person name="Marck C."/>
            <person name="Neuveglise C."/>
            <person name="Talla E."/>
            <person name="Goffard N."/>
            <person name="Frangeul L."/>
            <person name="Aigle M."/>
            <person name="Anthouard V."/>
            <person name="Babour A."/>
            <person name="Barbe V."/>
            <person name="Barnay S."/>
            <person name="Blanchin S."/>
            <person name="Beckerich J.M."/>
            <person name="Beyne E."/>
            <person name="Bleykasten C."/>
            <person name="Boisrame A."/>
            <person name="Boyer J."/>
            <person name="Cattolico L."/>
            <person name="Confanioleri F."/>
            <person name="de Daruvar A."/>
            <person name="Despons L."/>
            <person name="Fabre E."/>
            <person name="Fairhead C."/>
            <person name="Ferry-Dumazet H."/>
            <person name="Groppi A."/>
            <person name="Hantraye F."/>
            <person name="Hennequin C."/>
            <person name="Jauniaux N."/>
            <person name="Joyet P."/>
            <person name="Kachouri R."/>
            <person name="Kerrest A."/>
            <person name="Koszul R."/>
            <person name="Lemaire M."/>
            <person name="Lesur I."/>
            <person name="Ma L."/>
            <person name="Muller H."/>
            <person name="Nicaud J.M."/>
            <person name="Nikolski M."/>
            <person name="Oztas S."/>
            <person name="Ozier-Kalogeropoulos O."/>
            <person name="Pellenz S."/>
            <person name="Potier S."/>
            <person name="Richard G.F."/>
            <person name="Straub M.L."/>
            <person name="Suleau A."/>
            <person name="Swennene D."/>
            <person name="Tekaia F."/>
            <person name="Wesolowski-Louvel M."/>
            <person name="Westhof E."/>
            <person name="Wirth B."/>
            <person name="Zeniou-Meyer M."/>
            <person name="Zivanovic I."/>
            <person name="Bolotin-Fukuhara M."/>
            <person name="Thierry A."/>
            <person name="Bouchier C."/>
            <person name="Caudron B."/>
            <person name="Scarpelli C."/>
            <person name="Gaillardin C."/>
            <person name="Weissenbach J."/>
            <person name="Wincker P."/>
            <person name="Souciet J.L."/>
        </authorList>
    </citation>
    <scope>NUCLEOTIDE SEQUENCE [LARGE SCALE GENOMIC DNA]</scope>
    <source>
        <strain evidence="3">ATCC 8585 / CBS 2359 / DSM 70799 / NBRC 1267 / NRRL Y-1140 / WM37</strain>
    </source>
</reference>
<dbReference type="KEGG" id="kla:KLLA0_D13288g"/>
<dbReference type="GeneID" id="2893606"/>
<gene>
    <name evidence="2" type="ORF">KLLA0_D13288g</name>
</gene>
<dbReference type="Proteomes" id="UP000000598">
    <property type="component" value="Chromosome D"/>
</dbReference>
<keyword evidence="1" id="KW-0175">Coiled coil</keyword>
<organism evidence="2 3">
    <name type="scientific">Kluyveromyces lactis (strain ATCC 8585 / CBS 2359 / DSM 70799 / NBRC 1267 / NRRL Y-1140 / WM37)</name>
    <name type="common">Yeast</name>
    <name type="synonym">Candida sphaerica</name>
    <dbReference type="NCBI Taxonomy" id="284590"/>
    <lineage>
        <taxon>Eukaryota</taxon>
        <taxon>Fungi</taxon>
        <taxon>Dikarya</taxon>
        <taxon>Ascomycota</taxon>
        <taxon>Saccharomycotina</taxon>
        <taxon>Saccharomycetes</taxon>
        <taxon>Saccharomycetales</taxon>
        <taxon>Saccharomycetaceae</taxon>
        <taxon>Kluyveromyces</taxon>
    </lineage>
</organism>
<accession>Q6CQY4</accession>
<proteinExistence type="predicted"/>
<protein>
    <submittedName>
        <fullName evidence="2">KLLA0D13288p</fullName>
    </submittedName>
</protein>
<dbReference type="EMBL" id="CR382124">
    <property type="protein sequence ID" value="CAH00751.1"/>
    <property type="molecule type" value="Genomic_DNA"/>
</dbReference>
<dbReference type="AlphaFoldDB" id="Q6CQY4"/>
<keyword evidence="3" id="KW-1185">Reference proteome</keyword>
<dbReference type="InParanoid" id="Q6CQY4"/>
<name>Q6CQY4_KLULA</name>
<feature type="coiled-coil region" evidence="1">
    <location>
        <begin position="192"/>
        <end position="219"/>
    </location>
</feature>
<dbReference type="HOGENOM" id="CLU_1199981_0_0_1"/>
<dbReference type="PaxDb" id="284590-Q6CQY4"/>
<dbReference type="RefSeq" id="XP_453655.1">
    <property type="nucleotide sequence ID" value="XM_453655.1"/>
</dbReference>
<evidence type="ECO:0000313" key="3">
    <source>
        <dbReference type="Proteomes" id="UP000000598"/>
    </source>
</evidence>
<sequence length="231" mass="26040">MAIIQVIDGNGTKTASNANSLYHFLKSLEPLSIRQPVNIMHSSIRIDQKLVKTLSGKSPSYAAATLSQSYKMKAPVSKIAFTKRVDLNKTLNQFKDDASKTPEFCSVFKPVSSSENEALSNGSDWRASINKIFLREPRSATCECSSNYVTAEFSQRFNPEHNLTQDFNNTLLAALKLGSVSKEEFKLIRLTLIKNERRIEDLEKECSNNKQLMQSLQSTLVRIQSLCNLYY</sequence>
<evidence type="ECO:0000313" key="2">
    <source>
        <dbReference type="EMBL" id="CAH00751.1"/>
    </source>
</evidence>